<evidence type="ECO:0000256" key="1">
    <source>
        <dbReference type="ARBA" id="ARBA00007261"/>
    </source>
</evidence>
<accession>A0A1G2K3A2</accession>
<dbReference type="InterPro" id="IPR050361">
    <property type="entry name" value="MPP/UQCRC_Complex"/>
</dbReference>
<reference evidence="5 6" key="1">
    <citation type="journal article" date="2016" name="Nat. Commun.">
        <title>Thousands of microbial genomes shed light on interconnected biogeochemical processes in an aquifer system.</title>
        <authorList>
            <person name="Anantharaman K."/>
            <person name="Brown C.T."/>
            <person name="Hug L.A."/>
            <person name="Sharon I."/>
            <person name="Castelle C.J."/>
            <person name="Probst A.J."/>
            <person name="Thomas B.C."/>
            <person name="Singh A."/>
            <person name="Wilkins M.J."/>
            <person name="Karaoz U."/>
            <person name="Brodie E.L."/>
            <person name="Williams K.H."/>
            <person name="Hubbard S.S."/>
            <person name="Banfield J.F."/>
        </authorList>
    </citation>
    <scope>NUCLEOTIDE SEQUENCE [LARGE SCALE GENOMIC DNA]</scope>
</reference>
<comment type="caution">
    <text evidence="5">The sequence shown here is derived from an EMBL/GenBank/DDBJ whole genome shotgun (WGS) entry which is preliminary data.</text>
</comment>
<dbReference type="InterPro" id="IPR007863">
    <property type="entry name" value="Peptidase_M16_C"/>
</dbReference>
<dbReference type="GO" id="GO:0046872">
    <property type="term" value="F:metal ion binding"/>
    <property type="evidence" value="ECO:0007669"/>
    <property type="project" value="InterPro"/>
</dbReference>
<evidence type="ECO:0008006" key="7">
    <source>
        <dbReference type="Google" id="ProtNLM"/>
    </source>
</evidence>
<sequence length="425" mass="48185">MFKKTTLENGLRIITAPMKGTNTITVLILCGTGSDHESRDLRGISHFLEHMFFKGTVNRPRAIQIAEELDGIGSVYNAFTSHEITGYFVKAEKAHLAKSLDVLSDIYKYSLLAAEEIEREKQVVIEELHRDLDTPENHIWWIWERLLYKDQPAGWDTIGIEETIRSFTREQFVNYFEHQYTSANTAVVVAGNFDEATIGDDIRKRFADIRSGDPIREKPDVREEQSSPGVYLEHKKTDQTHLVLGFRGYSGLHESKYAAEVLGAILGSGMSSRMFVRIRERLGLAYTVMSAHESYSNRGFLVTYAGVDHKNVEKTIRAVLEEYTRIRDEGVSANELRRVKDQIRGRTSIALEASNTVANFVGQEEMVTGRPLTIDEVFDKIEAVTPEDILRVAQEIIAPGRLNLALIGPFEDRAPFEKLLAEFQQ</sequence>
<dbReference type="InterPro" id="IPR011765">
    <property type="entry name" value="Pept_M16_N"/>
</dbReference>
<organism evidence="5 6">
    <name type="scientific">Candidatus Sungbacteria bacterium GWC2_49_10</name>
    <dbReference type="NCBI Taxonomy" id="1802263"/>
    <lineage>
        <taxon>Bacteria</taxon>
        <taxon>Candidatus Sungiibacteriota</taxon>
    </lineage>
</organism>
<dbReference type="PANTHER" id="PTHR11851:SF49">
    <property type="entry name" value="MITOCHONDRIAL-PROCESSING PEPTIDASE SUBUNIT ALPHA"/>
    <property type="match status" value="1"/>
</dbReference>
<evidence type="ECO:0000256" key="2">
    <source>
        <dbReference type="RuleBase" id="RU004447"/>
    </source>
</evidence>
<dbReference type="Gene3D" id="3.30.830.10">
    <property type="entry name" value="Metalloenzyme, LuxS/M16 peptidase-like"/>
    <property type="match status" value="2"/>
</dbReference>
<dbReference type="PANTHER" id="PTHR11851">
    <property type="entry name" value="METALLOPROTEASE"/>
    <property type="match status" value="1"/>
</dbReference>
<dbReference type="InterPro" id="IPR011249">
    <property type="entry name" value="Metalloenz_LuxS/M16"/>
</dbReference>
<dbReference type="InterPro" id="IPR001431">
    <property type="entry name" value="Pept_M16_Zn_BS"/>
</dbReference>
<name>A0A1G2K3A2_9BACT</name>
<dbReference type="SUPFAM" id="SSF63411">
    <property type="entry name" value="LuxS/MPP-like metallohydrolase"/>
    <property type="match status" value="2"/>
</dbReference>
<dbReference type="AlphaFoldDB" id="A0A1G2K3A2"/>
<comment type="similarity">
    <text evidence="1 2">Belongs to the peptidase M16 family.</text>
</comment>
<dbReference type="EMBL" id="MHQB01000048">
    <property type="protein sequence ID" value="OGZ92980.1"/>
    <property type="molecule type" value="Genomic_DNA"/>
</dbReference>
<dbReference type="Pfam" id="PF00675">
    <property type="entry name" value="Peptidase_M16"/>
    <property type="match status" value="1"/>
</dbReference>
<evidence type="ECO:0000313" key="5">
    <source>
        <dbReference type="EMBL" id="OGZ92980.1"/>
    </source>
</evidence>
<feature type="domain" description="Peptidase M16 N-terminal" evidence="3">
    <location>
        <begin position="18"/>
        <end position="130"/>
    </location>
</feature>
<dbReference type="GO" id="GO:0006508">
    <property type="term" value="P:proteolysis"/>
    <property type="evidence" value="ECO:0007669"/>
    <property type="project" value="InterPro"/>
</dbReference>
<dbReference type="GO" id="GO:0004222">
    <property type="term" value="F:metalloendopeptidase activity"/>
    <property type="evidence" value="ECO:0007669"/>
    <property type="project" value="InterPro"/>
</dbReference>
<dbReference type="Proteomes" id="UP000177392">
    <property type="component" value="Unassembled WGS sequence"/>
</dbReference>
<protein>
    <recommendedName>
        <fullName evidence="7">Peptidase M16</fullName>
    </recommendedName>
</protein>
<dbReference type="PROSITE" id="PS00143">
    <property type="entry name" value="INSULINASE"/>
    <property type="match status" value="1"/>
</dbReference>
<evidence type="ECO:0000259" key="4">
    <source>
        <dbReference type="Pfam" id="PF05193"/>
    </source>
</evidence>
<dbReference type="Pfam" id="PF05193">
    <property type="entry name" value="Peptidase_M16_C"/>
    <property type="match status" value="1"/>
</dbReference>
<evidence type="ECO:0000313" key="6">
    <source>
        <dbReference type="Proteomes" id="UP000177392"/>
    </source>
</evidence>
<gene>
    <name evidence="5" type="ORF">A2131_01335</name>
</gene>
<proteinExistence type="inferred from homology"/>
<feature type="domain" description="Peptidase M16 C-terminal" evidence="4">
    <location>
        <begin position="166"/>
        <end position="342"/>
    </location>
</feature>
<evidence type="ECO:0000259" key="3">
    <source>
        <dbReference type="Pfam" id="PF00675"/>
    </source>
</evidence>